<evidence type="ECO:0008006" key="5">
    <source>
        <dbReference type="Google" id="ProtNLM"/>
    </source>
</evidence>
<feature type="transmembrane region" description="Helical" evidence="2">
    <location>
        <begin position="36"/>
        <end position="60"/>
    </location>
</feature>
<dbReference type="GeneID" id="37035438"/>
<feature type="transmembrane region" description="Helical" evidence="2">
    <location>
        <begin position="172"/>
        <end position="194"/>
    </location>
</feature>
<evidence type="ECO:0000256" key="1">
    <source>
        <dbReference type="SAM" id="MobiDB-lite"/>
    </source>
</evidence>
<feature type="region of interest" description="Disordered" evidence="1">
    <location>
        <begin position="329"/>
        <end position="356"/>
    </location>
</feature>
<evidence type="ECO:0000313" key="3">
    <source>
        <dbReference type="EMBL" id="PWN43581.1"/>
    </source>
</evidence>
<keyword evidence="2" id="KW-0472">Membrane</keyword>
<dbReference type="InParanoid" id="A0A316W4K3"/>
<reference evidence="3 4" key="1">
    <citation type="journal article" date="2018" name="Mol. Biol. Evol.">
        <title>Broad Genomic Sampling Reveals a Smut Pathogenic Ancestry of the Fungal Clade Ustilaginomycotina.</title>
        <authorList>
            <person name="Kijpornyongpan T."/>
            <person name="Mondo S.J."/>
            <person name="Barry K."/>
            <person name="Sandor L."/>
            <person name="Lee J."/>
            <person name="Lipzen A."/>
            <person name="Pangilinan J."/>
            <person name="LaButti K."/>
            <person name="Hainaut M."/>
            <person name="Henrissat B."/>
            <person name="Grigoriev I.V."/>
            <person name="Spatafora J.W."/>
            <person name="Aime M.C."/>
        </authorList>
    </citation>
    <scope>NUCLEOTIDE SEQUENCE [LARGE SCALE GENOMIC DNA]</scope>
    <source>
        <strain evidence="3 4">MCA 4658</strain>
    </source>
</reference>
<organism evidence="3 4">
    <name type="scientific">Ceraceosorus guamensis</name>
    <dbReference type="NCBI Taxonomy" id="1522189"/>
    <lineage>
        <taxon>Eukaryota</taxon>
        <taxon>Fungi</taxon>
        <taxon>Dikarya</taxon>
        <taxon>Basidiomycota</taxon>
        <taxon>Ustilaginomycotina</taxon>
        <taxon>Exobasidiomycetes</taxon>
        <taxon>Ceraceosorales</taxon>
        <taxon>Ceraceosoraceae</taxon>
        <taxon>Ceraceosorus</taxon>
    </lineage>
</organism>
<gene>
    <name evidence="3" type="ORF">IE81DRAFT_322235</name>
</gene>
<dbReference type="RefSeq" id="XP_025370741.1">
    <property type="nucleotide sequence ID" value="XM_025513568.1"/>
</dbReference>
<keyword evidence="2" id="KW-0812">Transmembrane</keyword>
<proteinExistence type="predicted"/>
<dbReference type="AlphaFoldDB" id="A0A316W4K3"/>
<evidence type="ECO:0000256" key="2">
    <source>
        <dbReference type="SAM" id="Phobius"/>
    </source>
</evidence>
<dbReference type="EMBL" id="KZ819368">
    <property type="protein sequence ID" value="PWN43581.1"/>
    <property type="molecule type" value="Genomic_DNA"/>
</dbReference>
<keyword evidence="4" id="KW-1185">Reference proteome</keyword>
<feature type="compositionally biased region" description="Basic and acidic residues" evidence="1">
    <location>
        <begin position="204"/>
        <end position="222"/>
    </location>
</feature>
<feature type="region of interest" description="Disordered" evidence="1">
    <location>
        <begin position="199"/>
        <end position="239"/>
    </location>
</feature>
<feature type="transmembrane region" description="Helical" evidence="2">
    <location>
        <begin position="7"/>
        <end position="30"/>
    </location>
</feature>
<feature type="compositionally biased region" description="Basic and acidic residues" evidence="1">
    <location>
        <begin position="330"/>
        <end position="342"/>
    </location>
</feature>
<protein>
    <recommendedName>
        <fullName evidence="5">Transmembrane protein</fullName>
    </recommendedName>
</protein>
<name>A0A316W4K3_9BASI</name>
<evidence type="ECO:0000313" key="4">
    <source>
        <dbReference type="Proteomes" id="UP000245783"/>
    </source>
</evidence>
<feature type="compositionally biased region" description="Polar residues" evidence="1">
    <location>
        <begin position="223"/>
        <end position="232"/>
    </location>
</feature>
<keyword evidence="2" id="KW-1133">Transmembrane helix</keyword>
<accession>A0A316W4K3</accession>
<sequence>MVVDARATYCVAILAGAISSFASMLLVTAISDHFTWLFILLEIFSGCLGCLTAIELLLPLRSRLRRARRRALYSHPLGRIGASLSESVGDGGPMHHSTSSERSTLVTKWTSVRIFVVFSIRSISATLLTRATIEDLQHAVEATAQKLPEQWTVETMGVRTASEPDRATAKALLSLVWASVACLTLAVCMAVRILRRSTSPSARAADKGSERSIADLGVKDRTASSSNGTEQPFTPDAPPRAIVRLRDKRLWTEQRSQSCSLSNAYATDATSLSPIVSAPGTLSQVESVQDHALSRTSSQTRSARNLRVSFTFPPQVCGSPLKYASGLEEGNTRSECEVEHGKRVPSPRGNGTSRATRTCLYPARPAPACVQGESEVEAELGAFFRSLTA</sequence>
<dbReference type="Proteomes" id="UP000245783">
    <property type="component" value="Unassembled WGS sequence"/>
</dbReference>